<evidence type="ECO:0000256" key="8">
    <source>
        <dbReference type="ARBA" id="ARBA00022679"/>
    </source>
</evidence>
<dbReference type="PROSITE" id="PS51600">
    <property type="entry name" value="SAM_GNMT"/>
    <property type="match status" value="1"/>
</dbReference>
<dbReference type="GO" id="GO:1901052">
    <property type="term" value="P:sarcosine metabolic process"/>
    <property type="evidence" value="ECO:0007669"/>
    <property type="project" value="TreeGrafter"/>
</dbReference>
<feature type="binding site" evidence="13">
    <location>
        <position position="24"/>
    </location>
    <ligand>
        <name>S-adenosyl-L-methionine</name>
        <dbReference type="ChEBI" id="CHEBI:59789"/>
    </ligand>
</feature>
<dbReference type="PIRSF" id="PIRSF000385">
    <property type="entry name" value="Gly_N-mtase"/>
    <property type="match status" value="1"/>
</dbReference>
<reference evidence="15 16" key="1">
    <citation type="submission" date="2020-11" db="EMBL/GenBank/DDBJ databases">
        <authorList>
            <person name="Wallbank WR R."/>
            <person name="Pardo Diaz C."/>
            <person name="Kozak K."/>
            <person name="Martin S."/>
            <person name="Jiggins C."/>
            <person name="Moest M."/>
            <person name="Warren A I."/>
            <person name="Generalovic N T."/>
            <person name="Byers J.R.P. K."/>
            <person name="Montejo-Kovacevich G."/>
            <person name="Yen C E."/>
        </authorList>
    </citation>
    <scope>NUCLEOTIDE SEQUENCE [LARGE SCALE GENOMIC DNA]</scope>
</reference>
<evidence type="ECO:0000259" key="14">
    <source>
        <dbReference type="Pfam" id="PF13847"/>
    </source>
</evidence>
<dbReference type="Pfam" id="PF13847">
    <property type="entry name" value="Methyltransf_31"/>
    <property type="match status" value="1"/>
</dbReference>
<dbReference type="GO" id="GO:0051289">
    <property type="term" value="P:protein homotetramerization"/>
    <property type="evidence" value="ECO:0007669"/>
    <property type="project" value="TreeGrafter"/>
</dbReference>
<evidence type="ECO:0000256" key="1">
    <source>
        <dbReference type="ARBA" id="ARBA00004496"/>
    </source>
</evidence>
<dbReference type="AlphaFoldDB" id="A0A7R8V652"/>
<dbReference type="EMBL" id="LR899014">
    <property type="protein sequence ID" value="CAD7092380.1"/>
    <property type="molecule type" value="Genomic_DNA"/>
</dbReference>
<protein>
    <recommendedName>
        <fullName evidence="4">Glycine N-methyltransferase</fullName>
        <ecNumber evidence="3">2.1.1.20</ecNumber>
    </recommendedName>
</protein>
<evidence type="ECO:0000256" key="7">
    <source>
        <dbReference type="ARBA" id="ARBA00022603"/>
    </source>
</evidence>
<evidence type="ECO:0000256" key="4">
    <source>
        <dbReference type="ARBA" id="ARBA00019972"/>
    </source>
</evidence>
<dbReference type="InterPro" id="IPR029063">
    <property type="entry name" value="SAM-dependent_MTases_sf"/>
</dbReference>
<feature type="binding site" evidence="13">
    <location>
        <begin position="119"/>
        <end position="120"/>
    </location>
    <ligand>
        <name>S-adenosyl-L-methionine</name>
        <dbReference type="ChEBI" id="CHEBI:59789"/>
    </ligand>
</feature>
<keyword evidence="6" id="KW-0597">Phosphoprotein</keyword>
<feature type="binding site" evidence="13">
    <location>
        <position position="67"/>
    </location>
    <ligand>
        <name>S-adenosyl-L-methionine</name>
        <dbReference type="ChEBI" id="CHEBI:59789"/>
    </ligand>
</feature>
<evidence type="ECO:0000313" key="16">
    <source>
        <dbReference type="Proteomes" id="UP000594454"/>
    </source>
</evidence>
<keyword evidence="5" id="KW-0963">Cytoplasm</keyword>
<evidence type="ECO:0000313" key="15">
    <source>
        <dbReference type="EMBL" id="CAD7092380.1"/>
    </source>
</evidence>
<dbReference type="FunFam" id="3.40.50.150:FF:000113">
    <property type="entry name" value="Glycine N-methyltransferase"/>
    <property type="match status" value="1"/>
</dbReference>
<comment type="catalytic activity">
    <reaction evidence="11">
        <text>glycine + S-adenosyl-L-methionine = sarcosine + S-adenosyl-L-homocysteine + H(+)</text>
        <dbReference type="Rhea" id="RHEA:19937"/>
        <dbReference type="ChEBI" id="CHEBI:15378"/>
        <dbReference type="ChEBI" id="CHEBI:57305"/>
        <dbReference type="ChEBI" id="CHEBI:57433"/>
        <dbReference type="ChEBI" id="CHEBI:57856"/>
        <dbReference type="ChEBI" id="CHEBI:59789"/>
        <dbReference type="EC" id="2.1.1.20"/>
    </reaction>
    <physiologicalReaction direction="left-to-right" evidence="11">
        <dbReference type="Rhea" id="RHEA:19938"/>
    </physiologicalReaction>
</comment>
<evidence type="ECO:0000256" key="9">
    <source>
        <dbReference type="ARBA" id="ARBA00022691"/>
    </source>
</evidence>
<sequence>MPIVESIFKSGTDATPLDGAYDQYADGKAAKIWDIFVGDTEARAGNIKKFLVEVLQRHGCKRILDAAAGNGVDSVMLLEEGFEVVSVDGSDHMLQHAFNTRWERRKEPAFDNWIIKVGNWLTICDDIAPYIGEGFDAVICLGNSFSHLLDTYGDQRAHKQAFENFRKCLKPGGLLVIDHRDYEPILKAGDTSETQYHNNVYYNASQNTPIRINTKVHYEGTKPKMVTRDYIVGEGDNTTDLHFSFHPHTLPQFTRNLKSVFGENAPHQVYGDYKPLSEVSNPTYYVHLIEKTTN</sequence>
<dbReference type="GO" id="GO:0046498">
    <property type="term" value="P:S-adenosylhomocysteine metabolic process"/>
    <property type="evidence" value="ECO:0007669"/>
    <property type="project" value="TreeGrafter"/>
</dbReference>
<dbReference type="Gene3D" id="3.40.50.150">
    <property type="entry name" value="Vaccinia Virus protein VP39"/>
    <property type="match status" value="1"/>
</dbReference>
<keyword evidence="9 12" id="KW-0949">S-adenosyl-L-methionine</keyword>
<keyword evidence="10" id="KW-0290">Folate-binding</keyword>
<dbReference type="GO" id="GO:0006111">
    <property type="term" value="P:regulation of gluconeogenesis"/>
    <property type="evidence" value="ECO:0007669"/>
    <property type="project" value="TreeGrafter"/>
</dbReference>
<evidence type="ECO:0000256" key="13">
    <source>
        <dbReference type="PIRSR" id="PIRSR000385-2"/>
    </source>
</evidence>
<dbReference type="GO" id="GO:0005829">
    <property type="term" value="C:cytosol"/>
    <property type="evidence" value="ECO:0007669"/>
    <property type="project" value="TreeGrafter"/>
</dbReference>
<accession>A0A7R8V652</accession>
<dbReference type="GO" id="GO:1904047">
    <property type="term" value="F:S-adenosyl-L-methionine binding"/>
    <property type="evidence" value="ECO:0007669"/>
    <property type="project" value="TreeGrafter"/>
</dbReference>
<evidence type="ECO:0000256" key="3">
    <source>
        <dbReference type="ARBA" id="ARBA00011999"/>
    </source>
</evidence>
<evidence type="ECO:0000256" key="5">
    <source>
        <dbReference type="ARBA" id="ARBA00022490"/>
    </source>
</evidence>
<evidence type="ECO:0000256" key="6">
    <source>
        <dbReference type="ARBA" id="ARBA00022553"/>
    </source>
</evidence>
<dbReference type="GO" id="GO:0046500">
    <property type="term" value="P:S-adenosylmethionine metabolic process"/>
    <property type="evidence" value="ECO:0007669"/>
    <property type="project" value="TreeGrafter"/>
</dbReference>
<feature type="binding site" evidence="13">
    <location>
        <position position="33"/>
    </location>
    <ligand>
        <name>S-adenosyl-L-methionine</name>
        <dbReference type="ChEBI" id="CHEBI:59789"/>
    </ligand>
</feature>
<dbReference type="PANTHER" id="PTHR16458:SF2">
    <property type="entry name" value="GLYCINE N-METHYLTRANSFERASE"/>
    <property type="match status" value="1"/>
</dbReference>
<dbReference type="GO" id="GO:0016594">
    <property type="term" value="F:glycine binding"/>
    <property type="evidence" value="ECO:0007669"/>
    <property type="project" value="TreeGrafter"/>
</dbReference>
<dbReference type="GO" id="GO:0032259">
    <property type="term" value="P:methylation"/>
    <property type="evidence" value="ECO:0007669"/>
    <property type="project" value="UniProtKB-KW"/>
</dbReference>
<dbReference type="GO" id="GO:0006730">
    <property type="term" value="P:one-carbon metabolic process"/>
    <property type="evidence" value="ECO:0007669"/>
    <property type="project" value="TreeGrafter"/>
</dbReference>
<dbReference type="EC" id="2.1.1.20" evidence="3"/>
<evidence type="ECO:0000256" key="11">
    <source>
        <dbReference type="ARBA" id="ARBA00048261"/>
    </source>
</evidence>
<keyword evidence="7 12" id="KW-0489">Methyltransferase</keyword>
<name>A0A7R8V652_HERIL</name>
<dbReference type="InParanoid" id="A0A7R8V652"/>
<dbReference type="GO" id="GO:0005542">
    <property type="term" value="F:folic acid binding"/>
    <property type="evidence" value="ECO:0007669"/>
    <property type="project" value="UniProtKB-KW"/>
</dbReference>
<feature type="binding site" evidence="13">
    <location>
        <position position="43"/>
    </location>
    <ligand>
        <name>S-adenosyl-L-methionine</name>
        <dbReference type="ChEBI" id="CHEBI:59789"/>
    </ligand>
</feature>
<dbReference type="Gene3D" id="3.30.46.10">
    <property type="entry name" value="Glycine N-methyltransferase, chain A, domain 1"/>
    <property type="match status" value="1"/>
</dbReference>
<keyword evidence="16" id="KW-1185">Reference proteome</keyword>
<dbReference type="CDD" id="cd02440">
    <property type="entry name" value="AdoMet_MTases"/>
    <property type="match status" value="1"/>
</dbReference>
<dbReference type="GO" id="GO:0017174">
    <property type="term" value="F:glycine N-methyltransferase activity"/>
    <property type="evidence" value="ECO:0007669"/>
    <property type="project" value="UniProtKB-EC"/>
</dbReference>
<organism evidence="15 16">
    <name type="scientific">Hermetia illucens</name>
    <name type="common">Black soldier fly</name>
    <dbReference type="NCBI Taxonomy" id="343691"/>
    <lineage>
        <taxon>Eukaryota</taxon>
        <taxon>Metazoa</taxon>
        <taxon>Ecdysozoa</taxon>
        <taxon>Arthropoda</taxon>
        <taxon>Hexapoda</taxon>
        <taxon>Insecta</taxon>
        <taxon>Pterygota</taxon>
        <taxon>Neoptera</taxon>
        <taxon>Endopterygota</taxon>
        <taxon>Diptera</taxon>
        <taxon>Brachycera</taxon>
        <taxon>Stratiomyomorpha</taxon>
        <taxon>Stratiomyidae</taxon>
        <taxon>Hermetiinae</taxon>
        <taxon>Hermetia</taxon>
    </lineage>
</organism>
<feature type="binding site" evidence="13">
    <location>
        <position position="141"/>
    </location>
    <ligand>
        <name>S-adenosyl-L-methionine</name>
        <dbReference type="ChEBI" id="CHEBI:59789"/>
    </ligand>
</feature>
<evidence type="ECO:0000256" key="2">
    <source>
        <dbReference type="ARBA" id="ARBA00011881"/>
    </source>
</evidence>
<keyword evidence="8 12" id="KW-0808">Transferase</keyword>
<evidence type="ECO:0000256" key="10">
    <source>
        <dbReference type="ARBA" id="ARBA00022954"/>
    </source>
</evidence>
<dbReference type="PANTHER" id="PTHR16458">
    <property type="entry name" value="GLYCINE N-METHYLTRANSFERASE"/>
    <property type="match status" value="1"/>
</dbReference>
<proteinExistence type="inferred from homology"/>
<comment type="subunit">
    <text evidence="2">Homotetramer.</text>
</comment>
<dbReference type="OMA" id="IRINTKV"/>
<dbReference type="InterPro" id="IPR014369">
    <property type="entry name" value="Gly/Sar_N_MeTrfase"/>
</dbReference>
<dbReference type="SUPFAM" id="SSF53335">
    <property type="entry name" value="S-adenosyl-L-methionine-dependent methyltransferases"/>
    <property type="match status" value="1"/>
</dbReference>
<evidence type="ECO:0000256" key="12">
    <source>
        <dbReference type="PIRNR" id="PIRNR000385"/>
    </source>
</evidence>
<comment type="subcellular location">
    <subcellularLocation>
        <location evidence="1">Cytoplasm</location>
    </subcellularLocation>
</comment>
<feature type="binding site" evidence="13">
    <location>
        <position position="88"/>
    </location>
    <ligand>
        <name>S-adenosyl-L-methionine</name>
        <dbReference type="ChEBI" id="CHEBI:59789"/>
    </ligand>
</feature>
<gene>
    <name evidence="15" type="ORF">HERILL_LOCUS14740</name>
</gene>
<comment type="similarity">
    <text evidence="12">Belongs to the class I-like SAM-binding methyltransferase superfamily. Glycine N-methyltransferase family.</text>
</comment>
<dbReference type="GO" id="GO:0042802">
    <property type="term" value="F:identical protein binding"/>
    <property type="evidence" value="ECO:0007669"/>
    <property type="project" value="TreeGrafter"/>
</dbReference>
<feature type="domain" description="Methyltransferase" evidence="14">
    <location>
        <begin position="61"/>
        <end position="197"/>
    </location>
</feature>
<dbReference type="OrthoDB" id="3647at2759"/>
<dbReference type="Proteomes" id="UP000594454">
    <property type="component" value="Chromosome 6"/>
</dbReference>
<dbReference type="InterPro" id="IPR025714">
    <property type="entry name" value="Methyltranfer_dom"/>
</dbReference>